<organism evidence="4 5">
    <name type="scientific">Myxococcus xanthus</name>
    <dbReference type="NCBI Taxonomy" id="34"/>
    <lineage>
        <taxon>Bacteria</taxon>
        <taxon>Pseudomonadati</taxon>
        <taxon>Myxococcota</taxon>
        <taxon>Myxococcia</taxon>
        <taxon>Myxococcales</taxon>
        <taxon>Cystobacterineae</taxon>
        <taxon>Myxococcaceae</taxon>
        <taxon>Myxococcus</taxon>
    </lineage>
</organism>
<feature type="chain" id="PRO_5041917444" evidence="3">
    <location>
        <begin position="24"/>
        <end position="808"/>
    </location>
</feature>
<feature type="region of interest" description="Disordered" evidence="2">
    <location>
        <begin position="377"/>
        <end position="398"/>
    </location>
</feature>
<keyword evidence="1" id="KW-0175">Coiled coil</keyword>
<keyword evidence="3" id="KW-0732">Signal</keyword>
<evidence type="ECO:0000313" key="5">
    <source>
        <dbReference type="Proteomes" id="UP000320179"/>
    </source>
</evidence>
<proteinExistence type="predicted"/>
<accession>A0AAE6KW51</accession>
<gene>
    <name evidence="4" type="ORF">BHS09_37530</name>
</gene>
<sequence length="808" mass="87500">MSLLTRPQVVVLGLVMSSAPALAQLIPPIITVPSPILLCNAYVPTLADCQNPVTFCANLARNAAKTNPNAACNVLVRDAALNAVASLPERTVLVPVTRNASGQEIAPDAATKSVAFVQENPNARYMSGLSSFMLGTAHRDRTYFPASTKAASLMRAARFTQRNAWNNSGNIVDSCREYVHEKYYDYSVFEDAISSSGTDYRKIFNIAYAQAPGGGSVPASAIGTRSIADPVQRGKDGTPIQPAIQFPAGAPKNEFFTVPPPAEGRVTIGTGSEDRVVMLPGLMGAAIIHLKDLDRPLNLYGTILPEATLSTLANGASYYNESWAWHRSMSVTRNANVLDERMYELDRLQEEFAALVQQRKELVTSITSELARRYRPLPGMLKADPETSSNLTDDDEPQDPLIPQLYALASLDAVIEAALQQAQSQGCLNFQTGKAPAPCDWSPKRFARRVMNLYQGAREQDFQKCATYTRDDFADLKAKPLQIGTVNYPSQDYTTSPSRLETYFTRRDQYMRALSATVGPMLDPKTAQPRLRWESGDSYSLGNDTFGATANYQVAVAINNVKNTPDCGLSPEVTGSFNATGSALGISANLINAQVQVTQKRADIDLDVLDNTIPLVDIHQNLTLGQFNIVSGKQEKKATLVNAQATFVVVVVPVTLGAKVAGVVGLEYALTAEHTVTGTTACSVTNLGVAGHIKPYAQVDGELYASVDLFIIEAGVKGRLQLVHAAVPLDGRVWLASSGGQLKLRMEGSSDLKFTFLSGSIAAYVEVGVWPFEAEFEETLVSWNGIQENVKLFDHAFNVNLVDLRSLL</sequence>
<feature type="signal peptide" evidence="3">
    <location>
        <begin position="1"/>
        <end position="23"/>
    </location>
</feature>
<evidence type="ECO:0000256" key="1">
    <source>
        <dbReference type="SAM" id="Coils"/>
    </source>
</evidence>
<name>A0AAE6KW51_MYXXA</name>
<evidence type="ECO:0000256" key="3">
    <source>
        <dbReference type="SAM" id="SignalP"/>
    </source>
</evidence>
<feature type="coiled-coil region" evidence="1">
    <location>
        <begin position="338"/>
        <end position="365"/>
    </location>
</feature>
<protein>
    <submittedName>
        <fullName evidence="4">Uncharacterized protein</fullName>
    </submittedName>
</protein>
<dbReference type="Proteomes" id="UP000320179">
    <property type="component" value="Chromosome"/>
</dbReference>
<evidence type="ECO:0000313" key="4">
    <source>
        <dbReference type="EMBL" id="QDE72217.1"/>
    </source>
</evidence>
<dbReference type="RefSeq" id="WP_140800564.1">
    <property type="nucleotide sequence ID" value="NZ_CP017169.1"/>
</dbReference>
<reference evidence="4 5" key="1">
    <citation type="journal article" date="2019" name="Science">
        <title>Social genes are selection hotspots in kin groups of a soil microbe.</title>
        <authorList>
            <person name="Wielgoss S."/>
            <person name="Wolfensberger R."/>
            <person name="Sun L."/>
            <person name="Fiegna F."/>
            <person name="Velicer G.J."/>
        </authorList>
    </citation>
    <scope>NUCLEOTIDE SEQUENCE [LARGE SCALE GENOMIC DNA]</scope>
    <source>
        <strain evidence="4 5">MC3.5.9c15</strain>
    </source>
</reference>
<evidence type="ECO:0000256" key="2">
    <source>
        <dbReference type="SAM" id="MobiDB-lite"/>
    </source>
</evidence>
<dbReference type="EMBL" id="CP017174">
    <property type="protein sequence ID" value="QDE72217.1"/>
    <property type="molecule type" value="Genomic_DNA"/>
</dbReference>
<dbReference type="AlphaFoldDB" id="A0AAE6KW51"/>